<gene>
    <name evidence="1" type="ORF">PtA15_5A505</name>
</gene>
<dbReference type="GeneID" id="77810169"/>
<keyword evidence="2" id="KW-1185">Reference proteome</keyword>
<dbReference type="RefSeq" id="XP_053020487.1">
    <property type="nucleotide sequence ID" value="XM_053169274.1"/>
</dbReference>
<evidence type="ECO:0000313" key="1">
    <source>
        <dbReference type="EMBL" id="WAQ84932.1"/>
    </source>
</evidence>
<name>A0ABY7CLQ8_9BASI</name>
<protein>
    <submittedName>
        <fullName evidence="1">Uncharacterized protein</fullName>
    </submittedName>
</protein>
<sequence length="143" mass="15637">MSCLPASHGSPGPRLSQFHHSLSLAIAPPVLLIALPCPAPLDHHPPCLAPPSLGPSVRLFSHPLPLRSFLPPSPCAHLAFFPSSFPQVRCSLAEYTLDRLPSLYHQPNQPPFLLHRSTDHTTPSRYNTHLSLLSGRSPLLLFI</sequence>
<organism evidence="1 2">
    <name type="scientific">Puccinia triticina</name>
    <dbReference type="NCBI Taxonomy" id="208348"/>
    <lineage>
        <taxon>Eukaryota</taxon>
        <taxon>Fungi</taxon>
        <taxon>Dikarya</taxon>
        <taxon>Basidiomycota</taxon>
        <taxon>Pucciniomycotina</taxon>
        <taxon>Pucciniomycetes</taxon>
        <taxon>Pucciniales</taxon>
        <taxon>Pucciniaceae</taxon>
        <taxon>Puccinia</taxon>
    </lineage>
</organism>
<dbReference type="EMBL" id="CP110425">
    <property type="protein sequence ID" value="WAQ84932.1"/>
    <property type="molecule type" value="Genomic_DNA"/>
</dbReference>
<accession>A0ABY7CLQ8</accession>
<dbReference type="Proteomes" id="UP001164743">
    <property type="component" value="Chromosome 5A"/>
</dbReference>
<reference evidence="1" key="1">
    <citation type="submission" date="2022-10" db="EMBL/GenBank/DDBJ databases">
        <title>Puccinia triticina Genome sequencing and assembly.</title>
        <authorList>
            <person name="Li C."/>
        </authorList>
    </citation>
    <scope>NUCLEOTIDE SEQUENCE</scope>
    <source>
        <strain evidence="1">Pt15</strain>
    </source>
</reference>
<evidence type="ECO:0000313" key="2">
    <source>
        <dbReference type="Proteomes" id="UP001164743"/>
    </source>
</evidence>
<proteinExistence type="predicted"/>